<dbReference type="Proteomes" id="UP000093482">
    <property type="component" value="Unassembled WGS sequence"/>
</dbReference>
<organism evidence="2 3">
    <name type="scientific">Caryophanon latum</name>
    <dbReference type="NCBI Taxonomy" id="33977"/>
    <lineage>
        <taxon>Bacteria</taxon>
        <taxon>Bacillati</taxon>
        <taxon>Bacillota</taxon>
        <taxon>Bacilli</taxon>
        <taxon>Bacillales</taxon>
        <taxon>Caryophanaceae</taxon>
        <taxon>Caryophanon</taxon>
    </lineage>
</organism>
<dbReference type="GO" id="GO:0003824">
    <property type="term" value="F:catalytic activity"/>
    <property type="evidence" value="ECO:0007669"/>
    <property type="project" value="InterPro"/>
</dbReference>
<dbReference type="RefSeq" id="WP_066465286.1">
    <property type="nucleotide sequence ID" value="NZ_MATO01000044.1"/>
</dbReference>
<accession>A0A1C0YQ87</accession>
<dbReference type="PRINTS" id="PR00111">
    <property type="entry name" value="ABHYDROLASE"/>
</dbReference>
<reference evidence="2 3" key="1">
    <citation type="submission" date="2016-07" db="EMBL/GenBank/DDBJ databases">
        <title>Caryophanon latum genome sequencing.</title>
        <authorList>
            <person name="Verma A."/>
            <person name="Pal Y."/>
            <person name="Krishnamurthi S."/>
        </authorList>
    </citation>
    <scope>NUCLEOTIDE SEQUENCE [LARGE SCALE GENOMIC DNA]</scope>
    <source>
        <strain evidence="2 3">DSM 14151</strain>
    </source>
</reference>
<dbReference type="InterPro" id="IPR000639">
    <property type="entry name" value="Epox_hydrolase-like"/>
</dbReference>
<dbReference type="InterPro" id="IPR050266">
    <property type="entry name" value="AB_hydrolase_sf"/>
</dbReference>
<sequence length="287" mass="32806">MAEIDSLHHVTIPNGETLTYRKRTGGDDVIVLIHGNMTSSKHWDVLMENLHERYTIYAIDLRGFGGSTYEQRVTSIRDFSEDVKAVIDYLELKDFTVVGWSTGGNVAMQLCADYPNLAKKLVLFASGSTRGFPFHNPFQQRVKTLQEIEQDIMKTIPMQMMYDGQNREGLRLVWNSSIYTHKQPESERYERYIDDMLTQRNLADVYHALNQFNISDVLDGTNGVANIQIPTLILYGDRDLVVTKKMTDEIIEDFDGRATVVELENCGHSPLIDQLDLVVEHIEHFAS</sequence>
<evidence type="ECO:0000259" key="1">
    <source>
        <dbReference type="Pfam" id="PF00561"/>
    </source>
</evidence>
<protein>
    <submittedName>
        <fullName evidence="2">3-oxoadipate enol-lactonase</fullName>
    </submittedName>
</protein>
<dbReference type="OrthoDB" id="252464at2"/>
<proteinExistence type="predicted"/>
<name>A0A1C0YQ87_9BACL</name>
<dbReference type="Pfam" id="PF00561">
    <property type="entry name" value="Abhydrolase_1"/>
    <property type="match status" value="1"/>
</dbReference>
<dbReference type="AlphaFoldDB" id="A0A1C0YQ87"/>
<gene>
    <name evidence="2" type="ORF">A6K76_12880</name>
</gene>
<feature type="domain" description="AB hydrolase-1" evidence="1">
    <location>
        <begin position="29"/>
        <end position="273"/>
    </location>
</feature>
<evidence type="ECO:0000313" key="3">
    <source>
        <dbReference type="Proteomes" id="UP000093482"/>
    </source>
</evidence>
<dbReference type="Gene3D" id="3.40.50.1820">
    <property type="entry name" value="alpha/beta hydrolase"/>
    <property type="match status" value="1"/>
</dbReference>
<keyword evidence="3" id="KW-1185">Reference proteome</keyword>
<dbReference type="InterPro" id="IPR000073">
    <property type="entry name" value="AB_hydrolase_1"/>
</dbReference>
<dbReference type="PANTHER" id="PTHR43798">
    <property type="entry name" value="MONOACYLGLYCEROL LIPASE"/>
    <property type="match status" value="1"/>
</dbReference>
<comment type="caution">
    <text evidence="2">The sequence shown here is derived from an EMBL/GenBank/DDBJ whole genome shotgun (WGS) entry which is preliminary data.</text>
</comment>
<dbReference type="EMBL" id="MATO01000044">
    <property type="protein sequence ID" value="OCS89239.1"/>
    <property type="molecule type" value="Genomic_DNA"/>
</dbReference>
<dbReference type="PRINTS" id="PR00412">
    <property type="entry name" value="EPOXHYDRLASE"/>
</dbReference>
<dbReference type="SUPFAM" id="SSF53474">
    <property type="entry name" value="alpha/beta-Hydrolases"/>
    <property type="match status" value="1"/>
</dbReference>
<dbReference type="InterPro" id="IPR029058">
    <property type="entry name" value="AB_hydrolase_fold"/>
</dbReference>
<evidence type="ECO:0000313" key="2">
    <source>
        <dbReference type="EMBL" id="OCS89239.1"/>
    </source>
</evidence>